<proteinExistence type="predicted"/>
<accession>A0A7X1ZA83</accession>
<feature type="domain" description="Tape measure protein N-terminal" evidence="5">
    <location>
        <begin position="288"/>
        <end position="473"/>
    </location>
</feature>
<keyword evidence="3" id="KW-1133">Transmembrane helix</keyword>
<feature type="transmembrane region" description="Helical" evidence="3">
    <location>
        <begin position="669"/>
        <end position="687"/>
    </location>
</feature>
<evidence type="ECO:0000256" key="1">
    <source>
        <dbReference type="SAM" id="Coils"/>
    </source>
</evidence>
<sequence length="1394" mass="151745">MAKEKVAGTLATNIGVNTTNAVTSIESLKNSVKDSTNAWKQMESQMKLSGDTLGASKAKYEGLSDSVSKQKSMLERLKQEQSEVNRSTSDGEKAYQKYASQITQAEVKLTALNGQQDKAKQAYEYQKSGLAKLNEEVQHSNKLTEERVKQLEAEGKTEEANKAKIDGLKSAQEKYSQILKIQKTELEKLGESGDKNSKAYKLQEVRVAQMSTKVSEATRDIKRLNGTEIKPRTEGIGNVKSQLRSLNDLLGRTHSRFKDVFLGNILASGVIGAIGDIKSKFTGVLEAGVEYNKEMQNLSVSLNNFTNGNQKLNDSLVDNIKNLREESEYSIDTLSLLTKKTYGLTGSADGAKKLSDAFVNLGRATGKSDDAMQNIITKFTQMNASGEITSGSITKMEKTLPGFAKTLSTTMGVSRDKLNELAKDGKISMSDLSKTIENMSAAKPKGLENYLTSFDGFSAHLQEKYQSLSGKITEGFFKTNNNFLKNMSKSLDGEETEKAFTHIGDSANKAVTTISKAFSSVFKGTKNPLADFANGLANEIDKLGNFISKHANDIKNFFGMVKDLGGAAFKLIGDTLKTVLPWLDKFGEFASKHPQTIKALAVSILSFNIALKGTLGVLKGVEKYEALKKLFVIKDAEKGTKALTGLGKAAIGVGKGFKTMGTFLLTNPIGIAITAITALGIALFELYKHNKKFREFVDGIIKAVKEFASEAVKWFKKAWEDVSKIFNSYVKVIKNVFKLFIDFFTGNWKNLGKDLKKVWDSIWKYIESIFGKQVNGIKKSVEKIGKTILDTLAKALKGIGRVLIIALALPVGIAMTIAKPLVKPLQKIITTLIKWIQSAWKTLTSFLYSIWTPVQKTWTSVWKNISKFFSDVWHGIQKTLTPIIKWLSDTISSTINTISSTWNKIWGGISSFFGKIWDNLTKTGKTQVDSLYNLIKGPLETIGKFFSSIWDGVSTGFSKMWDGLVKFAKSGINDVIGVINTGIGGINDVIHTFGGSKNAISKVPKLANGTKGAPKGVALINDAPGEHYQEAVIDNSGQMHVLEGRNRLVNFQGGETVVPANAIPHFENGTPDWLSSIGSWIKDKWDGLTEMIKHPIKTLTHFMTNAISGISGSPLVTSIAPALGNGFVNAIVDPIKKLLGSLKKKYEDDGGGSQGSPSGSGVQRWAGQVKQALAANGLSTSQDMIDRVLRQIASESSGNEKAIQGNIGDINNITGDLAKGLMQTISATFNAYKFPGHGDIFNGYDNLLAALNYAKSRYGSSLSFLGNGHGYENGGLITSHGLYEIGEGNKPEMVIPLSIEKNARANQLLAEANQRINGNSSASESQGIDRLIIIVSRILELLQNGKDTPTILQLLLDKKTVVRELVQPLEDEMNARSSLRNIINAGRGGNGIFG</sequence>
<dbReference type="PANTHER" id="PTHR37813">
    <property type="entry name" value="FELS-2 PROPHAGE PROTEIN"/>
    <property type="match status" value="1"/>
</dbReference>
<dbReference type="Pfam" id="PF20155">
    <property type="entry name" value="TMP_3"/>
    <property type="match status" value="1"/>
</dbReference>
<keyword evidence="7" id="KW-1185">Reference proteome</keyword>
<dbReference type="InterPro" id="IPR016024">
    <property type="entry name" value="ARM-type_fold"/>
</dbReference>
<protein>
    <submittedName>
        <fullName evidence="6">Tape measure protein</fullName>
    </submittedName>
</protein>
<organism evidence="6 7">
    <name type="scientific">Lactococcus hircilactis</name>
    <dbReference type="NCBI Taxonomy" id="1494462"/>
    <lineage>
        <taxon>Bacteria</taxon>
        <taxon>Bacillati</taxon>
        <taxon>Bacillota</taxon>
        <taxon>Bacilli</taxon>
        <taxon>Lactobacillales</taxon>
        <taxon>Streptococcaceae</taxon>
        <taxon>Lactococcus</taxon>
    </lineage>
</organism>
<feature type="region of interest" description="Disordered" evidence="2">
    <location>
        <begin position="62"/>
        <end position="92"/>
    </location>
</feature>
<dbReference type="NCBIfam" id="TIGR02675">
    <property type="entry name" value="tape_meas_nterm"/>
    <property type="match status" value="1"/>
</dbReference>
<dbReference type="InterPro" id="IPR023346">
    <property type="entry name" value="Lysozyme-like_dom_sf"/>
</dbReference>
<dbReference type="Pfam" id="PF01464">
    <property type="entry name" value="SLT"/>
    <property type="match status" value="1"/>
</dbReference>
<dbReference type="SUPFAM" id="SSF48371">
    <property type="entry name" value="ARM repeat"/>
    <property type="match status" value="1"/>
</dbReference>
<evidence type="ECO:0000313" key="7">
    <source>
        <dbReference type="Proteomes" id="UP000439550"/>
    </source>
</evidence>
<reference evidence="6 7" key="1">
    <citation type="submission" date="2019-10" db="EMBL/GenBank/DDBJ databases">
        <authorList>
            <person name="Dong K."/>
        </authorList>
    </citation>
    <scope>NUCLEOTIDE SEQUENCE [LARGE SCALE GENOMIC DNA]</scope>
    <source>
        <strain evidence="6 7">DSM 28960</strain>
    </source>
</reference>
<feature type="domain" description="Transglycosylase SLT" evidence="4">
    <location>
        <begin position="1192"/>
        <end position="1261"/>
    </location>
</feature>
<evidence type="ECO:0000313" key="6">
    <source>
        <dbReference type="EMBL" id="MQW40608.1"/>
    </source>
</evidence>
<evidence type="ECO:0000259" key="5">
    <source>
        <dbReference type="Pfam" id="PF20155"/>
    </source>
</evidence>
<name>A0A7X1ZA83_9LACT</name>
<feature type="transmembrane region" description="Helical" evidence="3">
    <location>
        <begin position="802"/>
        <end position="822"/>
    </location>
</feature>
<keyword evidence="3" id="KW-0812">Transmembrane</keyword>
<dbReference type="Proteomes" id="UP000439550">
    <property type="component" value="Unassembled WGS sequence"/>
</dbReference>
<dbReference type="SUPFAM" id="SSF53955">
    <property type="entry name" value="Lysozyme-like"/>
    <property type="match status" value="1"/>
</dbReference>
<gene>
    <name evidence="6" type="ORF">GHI93_11855</name>
</gene>
<evidence type="ECO:0000256" key="2">
    <source>
        <dbReference type="SAM" id="MobiDB-lite"/>
    </source>
</evidence>
<dbReference type="RefSeq" id="WP_153497230.1">
    <property type="nucleotide sequence ID" value="NZ_CBCRWP010000031.1"/>
</dbReference>
<feature type="compositionally biased region" description="Basic and acidic residues" evidence="2">
    <location>
        <begin position="72"/>
        <end position="92"/>
    </location>
</feature>
<feature type="coiled-coil region" evidence="1">
    <location>
        <begin position="134"/>
        <end position="161"/>
    </location>
</feature>
<keyword evidence="1" id="KW-0175">Coiled coil</keyword>
<dbReference type="PANTHER" id="PTHR37813:SF1">
    <property type="entry name" value="FELS-2 PROPHAGE PROTEIN"/>
    <property type="match status" value="1"/>
</dbReference>
<dbReference type="InterPro" id="IPR013491">
    <property type="entry name" value="Tape_meas_N"/>
</dbReference>
<comment type="caution">
    <text evidence="6">The sequence shown here is derived from an EMBL/GenBank/DDBJ whole genome shotgun (WGS) entry which is preliminary data.</text>
</comment>
<dbReference type="EMBL" id="WITJ01000025">
    <property type="protein sequence ID" value="MQW40608.1"/>
    <property type="molecule type" value="Genomic_DNA"/>
</dbReference>
<keyword evidence="3" id="KW-0472">Membrane</keyword>
<evidence type="ECO:0000259" key="4">
    <source>
        <dbReference type="Pfam" id="PF01464"/>
    </source>
</evidence>
<dbReference type="Gene3D" id="1.20.120.20">
    <property type="entry name" value="Apolipoprotein"/>
    <property type="match status" value="1"/>
</dbReference>
<dbReference type="CDD" id="cd13402">
    <property type="entry name" value="LT_TF-like"/>
    <property type="match status" value="1"/>
</dbReference>
<dbReference type="OrthoDB" id="2144002at2"/>
<evidence type="ECO:0000256" key="3">
    <source>
        <dbReference type="SAM" id="Phobius"/>
    </source>
</evidence>
<dbReference type="InterPro" id="IPR008258">
    <property type="entry name" value="Transglycosylase_SLT_dom_1"/>
</dbReference>